<sequence>MNKELNNKRHLYLSLHRQLYILPVYLVSCSYVWAVNTDTIIANGTVRKIENLTLGNGTNGTFIIQAKNGADLTAKNLELNSSGIHGGGAWIDNSKLTAQGLQMNVTGSRGAGLYLANSSVAAIDNMTITGQGSADGLVLDGSWSGMGSLAKADVTDGTIKIDSGEAIRASAGELNLKNVSASTQGNSSYAVNVNSNAKVVIEGGDYSTQGTYSDAVWVASSDSSVTVDSATITTQGDRSSAVNAQRGTASVTNSTLEAQGENAYGLYTENQIQGDGLAVTTSGTGGAGMFTALGGQGRLNNSTIATYGKLAPGLLVYPGSKITANNVEVNTAGDESFGVWNYAGTLDISNSFISTSGYRASGLFVNGYSSSLKNDVSLDNVTLRADQAQAIQVDTSNLSLEVKHSILTGGNGQLMTVSNYEDALDPANNLYSNVTFNAVNSTLNGDISVSDPGNAVVVSLTSGSVLTGAVTHTTSLGLDDSSRWNMSNSSSVGQLINNGTITFSDVNKFDTLTVTGNYAGDGGLLVMNSVLGDDGSPSNKLIVGGDVLQGTTRISINNLGGGGAKTIEGIEIVDVGGTSIGSFVKSGRIVAGAYDYDLVRKGESWYLTSQLTPADPAPAPVSESPAAIRPEGGSYIANLAAGNTLFMMTLHDRLGEPQFSDALLSQREVTSLWLRQVGGHNVWRDGSGQLKTQSNRYVAQLGGDVARWSTDGADRWHVGFMTGYANSHSTTDSRVKGYHSKGSVEGYSVGGYATWYANKENHTGAWLDSWLQYSWFNNEVSGEELAAETYKSHGFTASLEGGYTWKAGQFSGSHGTLNEWFVQPQVQAVWMGVRADNHREANGTRIRGEGDGNWMTRVGIKTWLNGHHVRDNGKQREFQPYLALNWLHNTRNFATKMDDVRVSQDGATNLAEVKVGLEGKINPRMNVWGNVGVQIGDAGYSDTAALFGMKYNF</sequence>
<dbReference type="Pfam" id="PF03797">
    <property type="entry name" value="Autotransporter"/>
    <property type="match status" value="1"/>
</dbReference>
<dbReference type="InterPro" id="IPR012332">
    <property type="entry name" value="Autotransporter_pectin_lyase_C"/>
</dbReference>
<dbReference type="RefSeq" id="WP_085069810.1">
    <property type="nucleotide sequence ID" value="NZ_CP019706.1"/>
</dbReference>
<dbReference type="STRING" id="1891675.B1H58_09745"/>
<dbReference type="PANTHER" id="PTHR12338:SF5">
    <property type="entry name" value="ANTIGEN 43-RELATED"/>
    <property type="match status" value="1"/>
</dbReference>
<dbReference type="InterPro" id="IPR011050">
    <property type="entry name" value="Pectin_lyase_fold/virulence"/>
</dbReference>
<dbReference type="Pfam" id="PF18883">
    <property type="entry name" value="AC_1"/>
    <property type="match status" value="1"/>
</dbReference>
<accession>A0A1W6B5A0</accession>
<dbReference type="NCBIfam" id="TIGR01414">
    <property type="entry name" value="autotrans_barl"/>
    <property type="match status" value="1"/>
</dbReference>
<protein>
    <submittedName>
        <fullName evidence="2">Autotransporter outer membrane beta-barrel domain-containing protein</fullName>
    </submittedName>
</protein>
<dbReference type="InterPro" id="IPR006315">
    <property type="entry name" value="OM_autotransptr_brl_dom"/>
</dbReference>
<dbReference type="PANTHER" id="PTHR12338">
    <property type="entry name" value="AUTOTRANSPORTER"/>
    <property type="match status" value="1"/>
</dbReference>
<dbReference type="CDD" id="cd01344">
    <property type="entry name" value="PL2_Passenger_AT"/>
    <property type="match status" value="1"/>
</dbReference>
<dbReference type="PROSITE" id="PS51208">
    <property type="entry name" value="AUTOTRANSPORTER"/>
    <property type="match status" value="1"/>
</dbReference>
<proteinExistence type="predicted"/>
<dbReference type="OrthoDB" id="6053567at2"/>
<dbReference type="EMBL" id="CP019706">
    <property type="protein sequence ID" value="ARJ42268.1"/>
    <property type="molecule type" value="Genomic_DNA"/>
</dbReference>
<feature type="domain" description="Autotransporter" evidence="1">
    <location>
        <begin position="665"/>
        <end position="953"/>
    </location>
</feature>
<keyword evidence="3" id="KW-1185">Reference proteome</keyword>
<dbReference type="SUPFAM" id="SSF51126">
    <property type="entry name" value="Pectin lyase-like"/>
    <property type="match status" value="1"/>
</dbReference>
<evidence type="ECO:0000313" key="2">
    <source>
        <dbReference type="EMBL" id="ARJ42268.1"/>
    </source>
</evidence>
<dbReference type="Gene3D" id="2.160.20.20">
    <property type="match status" value="2"/>
</dbReference>
<dbReference type="SUPFAM" id="SSF103515">
    <property type="entry name" value="Autotransporter"/>
    <property type="match status" value="1"/>
</dbReference>
<dbReference type="GO" id="GO:0019867">
    <property type="term" value="C:outer membrane"/>
    <property type="evidence" value="ECO:0007669"/>
    <property type="project" value="InterPro"/>
</dbReference>
<reference evidence="2 3" key="1">
    <citation type="submission" date="2017-02" db="EMBL/GenBank/DDBJ databases">
        <title>Complete genome sequence of the drought resistance-promoting endophyte Pantoea alhagi LTYR-11Z.</title>
        <authorList>
            <person name="Zhang L."/>
        </authorList>
    </citation>
    <scope>NUCLEOTIDE SEQUENCE [LARGE SCALE GENOMIC DNA]</scope>
    <source>
        <strain evidence="2 3">LTYR-11Z</strain>
    </source>
</reference>
<dbReference type="Gene3D" id="2.40.128.130">
    <property type="entry name" value="Autotransporter beta-domain"/>
    <property type="match status" value="1"/>
</dbReference>
<dbReference type="KEGG" id="palh:B1H58_09745"/>
<dbReference type="InterPro" id="IPR005546">
    <property type="entry name" value="Autotransporte_beta"/>
</dbReference>
<evidence type="ECO:0000313" key="3">
    <source>
        <dbReference type="Proteomes" id="UP000192900"/>
    </source>
</evidence>
<dbReference type="SMART" id="SM00869">
    <property type="entry name" value="Autotransporter"/>
    <property type="match status" value="1"/>
</dbReference>
<dbReference type="InterPro" id="IPR050909">
    <property type="entry name" value="Bact_Autotransporter_VF"/>
</dbReference>
<organism evidence="2 3">
    <name type="scientific">Pantoea alhagi</name>
    <dbReference type="NCBI Taxonomy" id="1891675"/>
    <lineage>
        <taxon>Bacteria</taxon>
        <taxon>Pseudomonadati</taxon>
        <taxon>Pseudomonadota</taxon>
        <taxon>Gammaproteobacteria</taxon>
        <taxon>Enterobacterales</taxon>
        <taxon>Erwiniaceae</taxon>
        <taxon>Pantoea</taxon>
    </lineage>
</organism>
<name>A0A1W6B5A0_9GAMM</name>
<dbReference type="InterPro" id="IPR036709">
    <property type="entry name" value="Autotransporte_beta_dom_sf"/>
</dbReference>
<evidence type="ECO:0000259" key="1">
    <source>
        <dbReference type="PROSITE" id="PS51208"/>
    </source>
</evidence>
<dbReference type="InterPro" id="IPR043990">
    <property type="entry name" value="AC_1"/>
</dbReference>
<gene>
    <name evidence="2" type="ORF">B1H58_09745</name>
</gene>
<dbReference type="Proteomes" id="UP000192900">
    <property type="component" value="Chromosome"/>
</dbReference>
<dbReference type="AlphaFoldDB" id="A0A1W6B5A0"/>